<keyword evidence="2" id="KW-0812">Transmembrane</keyword>
<keyword evidence="1" id="KW-0677">Repeat</keyword>
<evidence type="ECO:0000313" key="4">
    <source>
        <dbReference type="EMBL" id="MBD2316892.1"/>
    </source>
</evidence>
<accession>A0ABR8CBA8</accession>
<sequence length="643" mass="72136">MKYPIYGINICTAGLIAKAMFYSALNTQRFNELRATNSLPEYFLQTLAFSGLCFGCLNVVFTQSQVLQQPLEGEKNFPYLKIWSTYLGTLRGTSYYGLDLSYVDFRNSILANTDLRACKFYRTCWIGVEGLSRAHVDNRYLDLDQPKVQKLLTTNYSTNPDFRRVNLRGVYLRDAKLQTLDFTGADLTEADLQGADLCNSILITANLSGANLQQANLRGANLTNANLNQTILKGADLREAILARAQLVNVSLAGAKLTGICIADWNLHNTNLQGVECDYIYLKIDQAGEPFQQRYFAPGKFEVRYQQNPDSSLTEVMLEDKLNWMVLDLVLAKLRREHPKFDFSIQDAGNLSQGAFVQIRHHQTVISAIVENSFQKVYEEICELVNVHNPEIQAFLQNFFGSNMPRTAGNYSENYSLSRPMLESILSDVLGLKQQVLAIETKIDDYPPKGQTVILFLSANPKNTERLQLDNEVREIDEGLQRAQLRSHFTLKQRWAVRPRDIRRALLDEHPRIVHFSGHGSGSEGLVLEDMTGMAKIVSTEAIAGLFEQFSDEIACVVLNACYSETQAKAIAQHIPFVIGMSNAIEDHAAIEFSIGFYDGILAGLTIEKAYKLGCNAIQMQGIPEHLAPVLKRKVSQGELIDL</sequence>
<reference evidence="4 5" key="1">
    <citation type="journal article" date="2020" name="ISME J.">
        <title>Comparative genomics reveals insights into cyanobacterial evolution and habitat adaptation.</title>
        <authorList>
            <person name="Chen M.Y."/>
            <person name="Teng W.K."/>
            <person name="Zhao L."/>
            <person name="Hu C.X."/>
            <person name="Zhou Y.K."/>
            <person name="Han B.P."/>
            <person name="Song L.R."/>
            <person name="Shu W.S."/>
        </authorList>
    </citation>
    <scope>NUCLEOTIDE SEQUENCE [LARGE SCALE GENOMIC DNA]</scope>
    <source>
        <strain evidence="4 5">FACHB-1050</strain>
    </source>
</reference>
<dbReference type="PANTHER" id="PTHR47485">
    <property type="entry name" value="THYLAKOID LUMENAL 17.4 KDA PROTEIN, CHLOROPLASTIC"/>
    <property type="match status" value="1"/>
</dbReference>
<feature type="domain" description="CHAT" evidence="3">
    <location>
        <begin position="456"/>
        <end position="610"/>
    </location>
</feature>
<dbReference type="EMBL" id="JACJQY010000010">
    <property type="protein sequence ID" value="MBD2316892.1"/>
    <property type="molecule type" value="Genomic_DNA"/>
</dbReference>
<comment type="caution">
    <text evidence="4">The sequence shown here is derived from an EMBL/GenBank/DDBJ whole genome shotgun (WGS) entry which is preliminary data.</text>
</comment>
<proteinExistence type="predicted"/>
<keyword evidence="5" id="KW-1185">Reference proteome</keyword>
<evidence type="ECO:0000256" key="1">
    <source>
        <dbReference type="ARBA" id="ARBA00022737"/>
    </source>
</evidence>
<gene>
    <name evidence="4" type="ORF">H6G05_08535</name>
</gene>
<feature type="transmembrane region" description="Helical" evidence="2">
    <location>
        <begin position="6"/>
        <end position="22"/>
    </location>
</feature>
<evidence type="ECO:0000259" key="3">
    <source>
        <dbReference type="Pfam" id="PF12770"/>
    </source>
</evidence>
<dbReference type="InterPro" id="IPR024983">
    <property type="entry name" value="CHAT_dom"/>
</dbReference>
<evidence type="ECO:0000256" key="2">
    <source>
        <dbReference type="SAM" id="Phobius"/>
    </source>
</evidence>
<dbReference type="PANTHER" id="PTHR47485:SF1">
    <property type="entry name" value="THYLAKOID LUMENAL 17.4 KDA PROTEIN, CHLOROPLASTIC"/>
    <property type="match status" value="1"/>
</dbReference>
<keyword evidence="2" id="KW-1133">Transmembrane helix</keyword>
<keyword evidence="2" id="KW-0472">Membrane</keyword>
<evidence type="ECO:0000313" key="5">
    <source>
        <dbReference type="Proteomes" id="UP000618445"/>
    </source>
</evidence>
<dbReference type="Gene3D" id="2.160.20.80">
    <property type="entry name" value="E3 ubiquitin-protein ligase SopA"/>
    <property type="match status" value="1"/>
</dbReference>
<feature type="transmembrane region" description="Helical" evidence="2">
    <location>
        <begin position="42"/>
        <end position="61"/>
    </location>
</feature>
<protein>
    <submittedName>
        <fullName evidence="4">Pentapeptide repeat-containing protein</fullName>
    </submittedName>
</protein>
<dbReference type="Proteomes" id="UP000618445">
    <property type="component" value="Unassembled WGS sequence"/>
</dbReference>
<dbReference type="SUPFAM" id="SSF141571">
    <property type="entry name" value="Pentapeptide repeat-like"/>
    <property type="match status" value="1"/>
</dbReference>
<dbReference type="InterPro" id="IPR001646">
    <property type="entry name" value="5peptide_repeat"/>
</dbReference>
<name>A0ABR8CBA8_9CYAN</name>
<dbReference type="RefSeq" id="WP_190577768.1">
    <property type="nucleotide sequence ID" value="NZ_CAWPQU010000002.1"/>
</dbReference>
<dbReference type="Pfam" id="PF00805">
    <property type="entry name" value="Pentapeptide"/>
    <property type="match status" value="2"/>
</dbReference>
<organism evidence="4 5">
    <name type="scientific">Phormidium tenue FACHB-1050</name>
    <dbReference type="NCBI Taxonomy" id="2692857"/>
    <lineage>
        <taxon>Bacteria</taxon>
        <taxon>Bacillati</taxon>
        <taxon>Cyanobacteriota</taxon>
        <taxon>Cyanophyceae</taxon>
        <taxon>Oscillatoriophycideae</taxon>
        <taxon>Oscillatoriales</taxon>
        <taxon>Oscillatoriaceae</taxon>
        <taxon>Phormidium</taxon>
    </lineage>
</organism>
<dbReference type="Pfam" id="PF12770">
    <property type="entry name" value="CHAT"/>
    <property type="match status" value="1"/>
</dbReference>